<comment type="caution">
    <text evidence="1">The sequence shown here is derived from an EMBL/GenBank/DDBJ whole genome shotgun (WGS) entry which is preliminary data.</text>
</comment>
<reference evidence="1 2" key="1">
    <citation type="journal article" date="2020" name="Cell">
        <title>Large-Scale Comparative Analyses of Tick Genomes Elucidate Their Genetic Diversity and Vector Capacities.</title>
        <authorList>
            <consortium name="Tick Genome and Microbiome Consortium (TIGMIC)"/>
            <person name="Jia N."/>
            <person name="Wang J."/>
            <person name="Shi W."/>
            <person name="Du L."/>
            <person name="Sun Y."/>
            <person name="Zhan W."/>
            <person name="Jiang J.F."/>
            <person name="Wang Q."/>
            <person name="Zhang B."/>
            <person name="Ji P."/>
            <person name="Bell-Sakyi L."/>
            <person name="Cui X.M."/>
            <person name="Yuan T.T."/>
            <person name="Jiang B.G."/>
            <person name="Yang W.F."/>
            <person name="Lam T.T."/>
            <person name="Chang Q.C."/>
            <person name="Ding S.J."/>
            <person name="Wang X.J."/>
            <person name="Zhu J.G."/>
            <person name="Ruan X.D."/>
            <person name="Zhao L."/>
            <person name="Wei J.T."/>
            <person name="Ye R.Z."/>
            <person name="Que T.C."/>
            <person name="Du C.H."/>
            <person name="Zhou Y.H."/>
            <person name="Cheng J.X."/>
            <person name="Dai P.F."/>
            <person name="Guo W.B."/>
            <person name="Han X.H."/>
            <person name="Huang E.J."/>
            <person name="Li L.F."/>
            <person name="Wei W."/>
            <person name="Gao Y.C."/>
            <person name="Liu J.Z."/>
            <person name="Shao H.Z."/>
            <person name="Wang X."/>
            <person name="Wang C.C."/>
            <person name="Yang T.C."/>
            <person name="Huo Q.B."/>
            <person name="Li W."/>
            <person name="Chen H.Y."/>
            <person name="Chen S.E."/>
            <person name="Zhou L.G."/>
            <person name="Ni X.B."/>
            <person name="Tian J.H."/>
            <person name="Sheng Y."/>
            <person name="Liu T."/>
            <person name="Pan Y.S."/>
            <person name="Xia L.Y."/>
            <person name="Li J."/>
            <person name="Zhao F."/>
            <person name="Cao W.C."/>
        </authorList>
    </citation>
    <scope>NUCLEOTIDE SEQUENCE [LARGE SCALE GENOMIC DNA]</scope>
    <source>
        <strain evidence="1">Iper-2018</strain>
    </source>
</reference>
<organism evidence="1 2">
    <name type="scientific">Ixodes persulcatus</name>
    <name type="common">Taiga tick</name>
    <dbReference type="NCBI Taxonomy" id="34615"/>
    <lineage>
        <taxon>Eukaryota</taxon>
        <taxon>Metazoa</taxon>
        <taxon>Ecdysozoa</taxon>
        <taxon>Arthropoda</taxon>
        <taxon>Chelicerata</taxon>
        <taxon>Arachnida</taxon>
        <taxon>Acari</taxon>
        <taxon>Parasitiformes</taxon>
        <taxon>Ixodida</taxon>
        <taxon>Ixodoidea</taxon>
        <taxon>Ixodidae</taxon>
        <taxon>Ixodinae</taxon>
        <taxon>Ixodes</taxon>
    </lineage>
</organism>
<sequence>MSSTGISTPKRKVLSLKVKRAILEEVRRNVKKSEIARKYEIAPSTLSTIIKNGDKIDAALNDDAGSVNWKKLRKPLYSDVEEALYNGAWRDVKPETISHCFKSGGFSRTRVLEAPAASDEVVADAGVPAVNEICAPLEKMWESLAQVQLVPSGVNLVEFVTTEDDIVATEEMTDEDLANCCLVEDVRANESDSDSDDDCRVKPVGVHRNGDRGG</sequence>
<name>A0AC60QN71_IXOPE</name>
<dbReference type="EMBL" id="JABSTQ010008159">
    <property type="protein sequence ID" value="KAG0434804.1"/>
    <property type="molecule type" value="Genomic_DNA"/>
</dbReference>
<dbReference type="Proteomes" id="UP000805193">
    <property type="component" value="Unassembled WGS sequence"/>
</dbReference>
<evidence type="ECO:0000313" key="1">
    <source>
        <dbReference type="EMBL" id="KAG0434804.1"/>
    </source>
</evidence>
<proteinExistence type="predicted"/>
<evidence type="ECO:0000313" key="2">
    <source>
        <dbReference type="Proteomes" id="UP000805193"/>
    </source>
</evidence>
<gene>
    <name evidence="1" type="ORF">HPB47_018876</name>
</gene>
<protein>
    <submittedName>
        <fullName evidence="1">Uncharacterized protein</fullName>
    </submittedName>
</protein>
<accession>A0AC60QN71</accession>
<keyword evidence="2" id="KW-1185">Reference proteome</keyword>